<accession>A0ACC2V7N0</accession>
<evidence type="ECO:0000313" key="1">
    <source>
        <dbReference type="EMBL" id="KAJ9094861.1"/>
    </source>
</evidence>
<proteinExistence type="predicted"/>
<evidence type="ECO:0000313" key="2">
    <source>
        <dbReference type="Proteomes" id="UP001241377"/>
    </source>
</evidence>
<dbReference type="EMBL" id="JASBWR010000107">
    <property type="protein sequence ID" value="KAJ9094861.1"/>
    <property type="molecule type" value="Genomic_DNA"/>
</dbReference>
<protein>
    <submittedName>
        <fullName evidence="1">Uncharacterized protein</fullName>
    </submittedName>
</protein>
<gene>
    <name evidence="1" type="ORF">QFC19_007790</name>
</gene>
<name>A0ACC2V7N0_9TREE</name>
<keyword evidence="2" id="KW-1185">Reference proteome</keyword>
<sequence length="638" mass="67963">MTTSLPSLIPLLPAHPALLPLLRATRPFAHGVADAEPFLVKLTSFLGSREKEEQRAAIQLVAEIVEQDVDNPATPVVPNSWGKRWVGVLLPMIEGAPVTFAQSVDTSTRQGILLGALAHEVASEEKIQPLVRALEGWTLVIHALLSFPTARPVTLPLGGIIHLALRMLTCTPAVPFAEHVEGDASFKASFNAALPRLWVAALKLISACTLATGQHVMPYLGTILDHSIYLSESISSHSPDAHAPQLALLRFHTLVLSRLQTDPSATAYHLRLAKLSLGHVTRLLQQKPLSQAETASDHTMGKKGKKRLRAAGEDAFVGSLSGRMGQGAVGREQGKVIVAALKLISILLPHPALPTSMQSLIIRLLLSLSYSLEIRSAGAISSVDLVLHERISRAVEAALSKALRLRGIGGSVGPWAGLVIDIPTSGDDFAEAITTVIHPLLPPLSRPLPPISSLAFYNVPGSADETTEERALRAELGLQTSLEATKSQDAQRVADVEEEEPKRRRVVVEIKESVTTSATSVVESPAILPLQQLTTIAPSAVTRPEPSTAPPHAAPEMAPVQNLPTAPLEAPLAQHGSLSVQAVPPPIVLPPDVTTASLHVPGMSTDVGGDAEADNDDFEMPEINLESDSDEEDEEDEV</sequence>
<organism evidence="1 2">
    <name type="scientific">Naganishia cerealis</name>
    <dbReference type="NCBI Taxonomy" id="610337"/>
    <lineage>
        <taxon>Eukaryota</taxon>
        <taxon>Fungi</taxon>
        <taxon>Dikarya</taxon>
        <taxon>Basidiomycota</taxon>
        <taxon>Agaricomycotina</taxon>
        <taxon>Tremellomycetes</taxon>
        <taxon>Filobasidiales</taxon>
        <taxon>Filobasidiaceae</taxon>
        <taxon>Naganishia</taxon>
    </lineage>
</organism>
<comment type="caution">
    <text evidence="1">The sequence shown here is derived from an EMBL/GenBank/DDBJ whole genome shotgun (WGS) entry which is preliminary data.</text>
</comment>
<reference evidence="1" key="1">
    <citation type="submission" date="2023-04" db="EMBL/GenBank/DDBJ databases">
        <title>Draft Genome sequencing of Naganishia species isolated from polar environments using Oxford Nanopore Technology.</title>
        <authorList>
            <person name="Leo P."/>
            <person name="Venkateswaran K."/>
        </authorList>
    </citation>
    <scope>NUCLEOTIDE SEQUENCE</scope>
    <source>
        <strain evidence="1">MNA-CCFEE 5261</strain>
    </source>
</reference>
<dbReference type="Proteomes" id="UP001241377">
    <property type="component" value="Unassembled WGS sequence"/>
</dbReference>